<accession>A0A0V7ZVD5</accession>
<dbReference type="Proteomes" id="UP000053372">
    <property type="component" value="Unassembled WGS sequence"/>
</dbReference>
<feature type="domain" description="Orn/DAP/Arg decarboxylase 2 N-terminal" evidence="6">
    <location>
        <begin position="30"/>
        <end position="275"/>
    </location>
</feature>
<evidence type="ECO:0000313" key="7">
    <source>
        <dbReference type="EMBL" id="KST68605.1"/>
    </source>
</evidence>
<dbReference type="EMBL" id="LMTZ01000055">
    <property type="protein sequence ID" value="KST68605.1"/>
    <property type="molecule type" value="Genomic_DNA"/>
</dbReference>
<feature type="domain" description="Orn/DAP/Arg decarboxylase 2 C-terminal" evidence="5">
    <location>
        <begin position="278"/>
        <end position="366"/>
    </location>
</feature>
<evidence type="ECO:0000313" key="8">
    <source>
        <dbReference type="Proteomes" id="UP000053372"/>
    </source>
</evidence>
<dbReference type="PRINTS" id="PR01179">
    <property type="entry name" value="ODADCRBXLASE"/>
</dbReference>
<feature type="active site" description="Proton donor" evidence="3">
    <location>
        <position position="339"/>
    </location>
</feature>
<evidence type="ECO:0008006" key="9">
    <source>
        <dbReference type="Google" id="ProtNLM"/>
    </source>
</evidence>
<dbReference type="InterPro" id="IPR000183">
    <property type="entry name" value="Orn/DAP/Arg_de-COase"/>
</dbReference>
<evidence type="ECO:0000259" key="5">
    <source>
        <dbReference type="Pfam" id="PF00278"/>
    </source>
</evidence>
<sequence length="561" mass="62160">MRQMETWSAKIDMRDLSATYGTPLYIFNRAQLRRNFIIYAELLKSTSNVFYPVKTNPSMAVLETLAAEGSGVDCATGHEIFLARLAGIPVSRISYYSPAPDICLAENLLKAGASVVLDAPSHIRKLEERLNDQKFPGKLFLRVNPGNLPGYLEYAEYQRYTAHSSPLSQFGIASEEVIFCLQQTHLTFSGLHVHVGTQMDNLEIFEVCLDFLHDLADIINENTSHSIEILNLGGGLGIPGRQEEDYPSLTSFTKIFASLMQDRFTYRLEPGNSLVGDTIGLLTRVVTRKTTRGRGWGIIDVGTNQLLKVTMAGFGQTVLNAEHSPLPRGGSDAIAGPLCFAGDVILDRTDLTGIQEGDPLFLTHCGSYCSAIGSRFNGYKTPGLLMMEEDKVLGLVQSHEDLCWEPDLQSFKPDILKSVDESFAIPIEKVEKMQSEYLKEKQHKDNYRFVSFKKVAPGTYDVSVDVRSPVSFISGPFALRIIGDAAIVATIQELGKESKDISVWGNRFTLSLDGILRANRIQKCQISLSPFIKSLGDKTRNCWANWSLGDGRFFGSILITI</sequence>
<keyword evidence="2 3" id="KW-0663">Pyridoxal phosphate</keyword>
<dbReference type="Pfam" id="PF00278">
    <property type="entry name" value="Orn_DAP_Arg_deC"/>
    <property type="match status" value="1"/>
</dbReference>
<feature type="modified residue" description="N6-(pyridoxal phosphate)lysine" evidence="3">
    <location>
        <position position="54"/>
    </location>
</feature>
<dbReference type="Gene3D" id="2.40.37.10">
    <property type="entry name" value="Lyase, Ornithine Decarboxylase, Chain A, domain 1"/>
    <property type="match status" value="1"/>
</dbReference>
<comment type="caution">
    <text evidence="7">The sequence shown here is derived from an EMBL/GenBank/DDBJ whole genome shotgun (WGS) entry which is preliminary data.</text>
</comment>
<reference evidence="7 8" key="1">
    <citation type="journal article" date="2015" name="Genome Announc.">
        <title>Draft Genome of the Euendolithic (true boring) Cyanobacterium Mastigocoleus testarum strain BC008.</title>
        <authorList>
            <person name="Guida B.S."/>
            <person name="Garcia-Pichel F."/>
        </authorList>
    </citation>
    <scope>NUCLEOTIDE SEQUENCE [LARGE SCALE GENOMIC DNA]</scope>
    <source>
        <strain evidence="7 8">BC008</strain>
    </source>
</reference>
<dbReference type="InterPro" id="IPR022643">
    <property type="entry name" value="De-COase2_C"/>
</dbReference>
<dbReference type="PANTHER" id="PTHR43727">
    <property type="entry name" value="DIAMINOPIMELATE DECARBOXYLASE"/>
    <property type="match status" value="1"/>
</dbReference>
<proteinExistence type="inferred from homology"/>
<evidence type="ECO:0000256" key="3">
    <source>
        <dbReference type="PIRSR" id="PIRSR600183-50"/>
    </source>
</evidence>
<dbReference type="InterPro" id="IPR002433">
    <property type="entry name" value="Orn_de-COase"/>
</dbReference>
<dbReference type="Gene3D" id="3.20.20.10">
    <property type="entry name" value="Alanine racemase"/>
    <property type="match status" value="1"/>
</dbReference>
<dbReference type="PANTHER" id="PTHR43727:SF2">
    <property type="entry name" value="GROUP IV DECARBOXYLASE"/>
    <property type="match status" value="1"/>
</dbReference>
<dbReference type="SUPFAM" id="SSF51419">
    <property type="entry name" value="PLP-binding barrel"/>
    <property type="match status" value="1"/>
</dbReference>
<dbReference type="InterPro" id="IPR029066">
    <property type="entry name" value="PLP-binding_barrel"/>
</dbReference>
<dbReference type="PRINTS" id="PR01182">
    <property type="entry name" value="ORNDCRBXLASE"/>
</dbReference>
<comment type="similarity">
    <text evidence="4">Belongs to the Orn/Lys/Arg decarboxylase class-II family.</text>
</comment>
<keyword evidence="8" id="KW-1185">Reference proteome</keyword>
<evidence type="ECO:0000256" key="1">
    <source>
        <dbReference type="ARBA" id="ARBA00001933"/>
    </source>
</evidence>
<dbReference type="GO" id="GO:0009089">
    <property type="term" value="P:lysine biosynthetic process via diaminopimelate"/>
    <property type="evidence" value="ECO:0007669"/>
    <property type="project" value="TreeGrafter"/>
</dbReference>
<comment type="cofactor">
    <cofactor evidence="1 3">
        <name>pyridoxal 5'-phosphate</name>
        <dbReference type="ChEBI" id="CHEBI:597326"/>
    </cofactor>
</comment>
<dbReference type="Pfam" id="PF02784">
    <property type="entry name" value="Orn_Arg_deC_N"/>
    <property type="match status" value="1"/>
</dbReference>
<dbReference type="AlphaFoldDB" id="A0A0V7ZVD5"/>
<evidence type="ECO:0000259" key="6">
    <source>
        <dbReference type="Pfam" id="PF02784"/>
    </source>
</evidence>
<dbReference type="SUPFAM" id="SSF50621">
    <property type="entry name" value="Alanine racemase C-terminal domain-like"/>
    <property type="match status" value="1"/>
</dbReference>
<dbReference type="InterPro" id="IPR009006">
    <property type="entry name" value="Ala_racemase/Decarboxylase_C"/>
</dbReference>
<name>A0A0V7ZVD5_9CYAN</name>
<organism evidence="7 8">
    <name type="scientific">Mastigocoleus testarum BC008</name>
    <dbReference type="NCBI Taxonomy" id="371196"/>
    <lineage>
        <taxon>Bacteria</taxon>
        <taxon>Bacillati</taxon>
        <taxon>Cyanobacteriota</taxon>
        <taxon>Cyanophyceae</taxon>
        <taxon>Nostocales</taxon>
        <taxon>Hapalosiphonaceae</taxon>
        <taxon>Mastigocoleus</taxon>
    </lineage>
</organism>
<evidence type="ECO:0000256" key="2">
    <source>
        <dbReference type="ARBA" id="ARBA00022898"/>
    </source>
</evidence>
<evidence type="ECO:0000256" key="4">
    <source>
        <dbReference type="RuleBase" id="RU003737"/>
    </source>
</evidence>
<dbReference type="GO" id="GO:0008836">
    <property type="term" value="F:diaminopimelate decarboxylase activity"/>
    <property type="evidence" value="ECO:0007669"/>
    <property type="project" value="TreeGrafter"/>
</dbReference>
<gene>
    <name evidence="7" type="ORF">BC008_33690</name>
</gene>
<dbReference type="GO" id="GO:0006596">
    <property type="term" value="P:polyamine biosynthetic process"/>
    <property type="evidence" value="ECO:0007669"/>
    <property type="project" value="InterPro"/>
</dbReference>
<dbReference type="InterPro" id="IPR022644">
    <property type="entry name" value="De-COase2_N"/>
</dbReference>
<protein>
    <recommendedName>
        <fullName evidence="9">Diaminopimelate decarboxylase</fullName>
    </recommendedName>
</protein>